<comment type="caution">
    <text evidence="1">The sequence shown here is derived from an EMBL/GenBank/DDBJ whole genome shotgun (WGS) entry which is preliminary data.</text>
</comment>
<dbReference type="Proteomes" id="UP001177021">
    <property type="component" value="Unassembled WGS sequence"/>
</dbReference>
<name>A0ACB0KFS8_TRIPR</name>
<gene>
    <name evidence="1" type="ORF">MILVUS5_LOCUS22344</name>
</gene>
<keyword evidence="2" id="KW-1185">Reference proteome</keyword>
<reference evidence="1" key="1">
    <citation type="submission" date="2023-10" db="EMBL/GenBank/DDBJ databases">
        <authorList>
            <person name="Rodriguez Cubillos JULIANA M."/>
            <person name="De Vega J."/>
        </authorList>
    </citation>
    <scope>NUCLEOTIDE SEQUENCE</scope>
</reference>
<protein>
    <submittedName>
        <fullName evidence="1">Uncharacterized protein</fullName>
    </submittedName>
</protein>
<evidence type="ECO:0000313" key="1">
    <source>
        <dbReference type="EMBL" id="CAJ2655401.1"/>
    </source>
</evidence>
<evidence type="ECO:0000313" key="2">
    <source>
        <dbReference type="Proteomes" id="UP001177021"/>
    </source>
</evidence>
<organism evidence="1 2">
    <name type="scientific">Trifolium pratense</name>
    <name type="common">Red clover</name>
    <dbReference type="NCBI Taxonomy" id="57577"/>
    <lineage>
        <taxon>Eukaryota</taxon>
        <taxon>Viridiplantae</taxon>
        <taxon>Streptophyta</taxon>
        <taxon>Embryophyta</taxon>
        <taxon>Tracheophyta</taxon>
        <taxon>Spermatophyta</taxon>
        <taxon>Magnoliopsida</taxon>
        <taxon>eudicotyledons</taxon>
        <taxon>Gunneridae</taxon>
        <taxon>Pentapetalae</taxon>
        <taxon>rosids</taxon>
        <taxon>fabids</taxon>
        <taxon>Fabales</taxon>
        <taxon>Fabaceae</taxon>
        <taxon>Papilionoideae</taxon>
        <taxon>50 kb inversion clade</taxon>
        <taxon>NPAAA clade</taxon>
        <taxon>Hologalegina</taxon>
        <taxon>IRL clade</taxon>
        <taxon>Trifolieae</taxon>
        <taxon>Trifolium</taxon>
    </lineage>
</organism>
<proteinExistence type="predicted"/>
<dbReference type="EMBL" id="CASHSV030000206">
    <property type="protein sequence ID" value="CAJ2655401.1"/>
    <property type="molecule type" value="Genomic_DNA"/>
</dbReference>
<accession>A0ACB0KFS8</accession>
<sequence>MSYQLEYPDYPDQKKTYIKVYQISPYNSKSKGSKKELMVRPCYPTIYRKSEKLDVNTISEVIVIVDDAWKVGDLVDWFSDGCYWCGTVTEVFGDDKVQVDLLPHPLGEGDTYKALTKDLRPSLDWSPEKGWTVRMPTAGCRCPARIMNPENSGNVVNINAAKDVAVDVGQPSYTSKERREQRNSVGNGVNIEKFASNKNGGTCVSSSHITDSSIENFESTAINSGYHDEYPTKKMKINTGLRLNSMFSNTTESGILDLEELLNRIKWLRSMMKCEIPLSGNKHPSWKFLQHHAPCK</sequence>